<feature type="domain" description="Trichohyalin-plectin-homology" evidence="4">
    <location>
        <begin position="130"/>
        <end position="466"/>
    </location>
</feature>
<dbReference type="VEuPathDB" id="ToxoDB:EMWEY_00006430"/>
<accession>U6MD83</accession>
<organism evidence="5 6">
    <name type="scientific">Eimeria maxima</name>
    <name type="common">Coccidian parasite</name>
    <dbReference type="NCBI Taxonomy" id="5804"/>
    <lineage>
        <taxon>Eukaryota</taxon>
        <taxon>Sar</taxon>
        <taxon>Alveolata</taxon>
        <taxon>Apicomplexa</taxon>
        <taxon>Conoidasida</taxon>
        <taxon>Coccidia</taxon>
        <taxon>Eucoccidiorida</taxon>
        <taxon>Eimeriorina</taxon>
        <taxon>Eimeriidae</taxon>
        <taxon>Eimeria</taxon>
    </lineage>
</organism>
<dbReference type="Proteomes" id="UP000030763">
    <property type="component" value="Unassembled WGS sequence"/>
</dbReference>
<dbReference type="Pfam" id="PF13868">
    <property type="entry name" value="TPH"/>
    <property type="match status" value="1"/>
</dbReference>
<dbReference type="OrthoDB" id="347897at2759"/>
<dbReference type="OMA" id="CNARQRR"/>
<evidence type="ECO:0000256" key="2">
    <source>
        <dbReference type="SAM" id="Coils"/>
    </source>
</evidence>
<feature type="region of interest" description="Disordered" evidence="3">
    <location>
        <begin position="361"/>
        <end position="381"/>
    </location>
</feature>
<proteinExistence type="predicted"/>
<dbReference type="RefSeq" id="XP_013337079.1">
    <property type="nucleotide sequence ID" value="XM_013481625.1"/>
</dbReference>
<sequence>MEGHALSGTFGSLGTGSFKTWPRTRAGVTLLQSELKQMQAIASGIPPGVDPQRQLELQRMAEKQKVAAERVSGWQNLLCNARQRRLLERQLQQQRREEELLKQDEEEDRRRRELEKVLIERAEAVVAARDEKIRCFTRAQMIADTIAGQREQLRWAEQKRSMEKMRQLDFLREQQDLNRQLVEREQRDKQEQQAKAVQAQAFLRQQIDEMAQRKKEESEKLAAEAEATKRQLEEEQKAEREAEKAKQAESKRLYRELVRANEELQERRKAADVQQKAEEALAFACASKLQQREAMIRKRKEELRAWALERSARLTAQGAAALATAQAEEARHQEIQVARFEADAKQAEEAEHLRRMTMQLQLKESRDGQVEAKRREKERKTLEDAAYAESLSRAAAAAQEDEDRRLQEQRMKLWKVGEDQKRQARERQQLKKLQREQALEEERRENQKALEADFMMQRFAEQGISAAKAIGAEWRILEKAKNRLLRQSSLYRPPTNKDADSVTATPLSPTLCREQRTVEAGHGSPV</sequence>
<dbReference type="AlphaFoldDB" id="U6MD83"/>
<evidence type="ECO:0000313" key="5">
    <source>
        <dbReference type="EMBL" id="CDJ60429.1"/>
    </source>
</evidence>
<reference evidence="5" key="2">
    <citation type="submission" date="2013-10" db="EMBL/GenBank/DDBJ databases">
        <authorList>
            <person name="Aslett M."/>
        </authorList>
    </citation>
    <scope>NUCLEOTIDE SEQUENCE [LARGE SCALE GENOMIC DNA]</scope>
    <source>
        <strain evidence="5">Weybridge</strain>
    </source>
</reference>
<keyword evidence="6" id="KW-1185">Reference proteome</keyword>
<dbReference type="InterPro" id="IPR043597">
    <property type="entry name" value="TPH_dom"/>
</dbReference>
<gene>
    <name evidence="5" type="ORF">EMWEY_00006430</name>
</gene>
<reference evidence="5" key="1">
    <citation type="submission" date="2013-10" db="EMBL/GenBank/DDBJ databases">
        <title>Genomic analysis of the causative agents of coccidiosis in chickens.</title>
        <authorList>
            <person name="Reid A.J."/>
            <person name="Blake D."/>
            <person name="Billington K."/>
            <person name="Browne H."/>
            <person name="Dunn M."/>
            <person name="Hung S."/>
            <person name="Kawahara F."/>
            <person name="Miranda-Saavedra D."/>
            <person name="Mourier T."/>
            <person name="Nagra H."/>
            <person name="Otto T.D."/>
            <person name="Rawlings N."/>
            <person name="Sanchez A."/>
            <person name="Sanders M."/>
            <person name="Subramaniam C."/>
            <person name="Tay Y."/>
            <person name="Dear P."/>
            <person name="Doerig C."/>
            <person name="Gruber A."/>
            <person name="Parkinson J."/>
            <person name="Shirley M."/>
            <person name="Wan K.L."/>
            <person name="Berriman M."/>
            <person name="Tomley F."/>
            <person name="Pain A."/>
        </authorList>
    </citation>
    <scope>NUCLEOTIDE SEQUENCE [LARGE SCALE GENOMIC DNA]</scope>
    <source>
        <strain evidence="5">Weybridge</strain>
    </source>
</reference>
<dbReference type="InterPro" id="IPR039986">
    <property type="entry name" value="CFAP210"/>
</dbReference>
<name>U6MD83_EIMMA</name>
<dbReference type="GeneID" id="25334629"/>
<evidence type="ECO:0000313" key="6">
    <source>
        <dbReference type="Proteomes" id="UP000030763"/>
    </source>
</evidence>
<protein>
    <recommendedName>
        <fullName evidence="4">Trichohyalin-plectin-homology domain-containing protein</fullName>
    </recommendedName>
</protein>
<feature type="coiled-coil region" evidence="2">
    <location>
        <begin position="84"/>
        <end position="111"/>
    </location>
</feature>
<evidence type="ECO:0000256" key="3">
    <source>
        <dbReference type="SAM" id="MobiDB-lite"/>
    </source>
</evidence>
<dbReference type="EMBL" id="HG721849">
    <property type="protein sequence ID" value="CDJ60429.1"/>
    <property type="molecule type" value="Genomic_DNA"/>
</dbReference>
<evidence type="ECO:0000256" key="1">
    <source>
        <dbReference type="ARBA" id="ARBA00023054"/>
    </source>
</evidence>
<feature type="region of interest" description="Disordered" evidence="3">
    <location>
        <begin position="213"/>
        <end position="247"/>
    </location>
</feature>
<dbReference type="PANTHER" id="PTHR28663:SF1">
    <property type="entry name" value="CILIA- AND FLAGELLA- ASSOCIATED PROTEIN 210"/>
    <property type="match status" value="1"/>
</dbReference>
<evidence type="ECO:0000259" key="4">
    <source>
        <dbReference type="Pfam" id="PF13868"/>
    </source>
</evidence>
<dbReference type="PANTHER" id="PTHR28663">
    <property type="entry name" value="COILED-COIL DOMAIN-CONTAINING PROTEIN 173"/>
    <property type="match status" value="1"/>
</dbReference>
<feature type="region of interest" description="Disordered" evidence="3">
    <location>
        <begin position="486"/>
        <end position="526"/>
    </location>
</feature>
<feature type="compositionally biased region" description="Basic and acidic residues" evidence="3">
    <location>
        <begin position="363"/>
        <end position="381"/>
    </location>
</feature>
<keyword evidence="1 2" id="KW-0175">Coiled coil</keyword>
<feature type="region of interest" description="Disordered" evidence="3">
    <location>
        <begin position="417"/>
        <end position="444"/>
    </location>
</feature>